<name>A0AAV4DDB6_9GAST</name>
<organism evidence="1 2">
    <name type="scientific">Plakobranchus ocellatus</name>
    <dbReference type="NCBI Taxonomy" id="259542"/>
    <lineage>
        <taxon>Eukaryota</taxon>
        <taxon>Metazoa</taxon>
        <taxon>Spiralia</taxon>
        <taxon>Lophotrochozoa</taxon>
        <taxon>Mollusca</taxon>
        <taxon>Gastropoda</taxon>
        <taxon>Heterobranchia</taxon>
        <taxon>Euthyneura</taxon>
        <taxon>Panpulmonata</taxon>
        <taxon>Sacoglossa</taxon>
        <taxon>Placobranchoidea</taxon>
        <taxon>Plakobranchidae</taxon>
        <taxon>Plakobranchus</taxon>
    </lineage>
</organism>
<evidence type="ECO:0000313" key="2">
    <source>
        <dbReference type="Proteomes" id="UP000735302"/>
    </source>
</evidence>
<gene>
    <name evidence="1" type="ORF">PoB_006867900</name>
</gene>
<keyword evidence="2" id="KW-1185">Reference proteome</keyword>
<dbReference type="EMBL" id="BLXT01007756">
    <property type="protein sequence ID" value="GFO42174.1"/>
    <property type="molecule type" value="Genomic_DNA"/>
</dbReference>
<evidence type="ECO:0000313" key="1">
    <source>
        <dbReference type="EMBL" id="GFO42174.1"/>
    </source>
</evidence>
<sequence>MRQAIRDSYQRRSAYSSLNPTLISLSLETKVDLNHLRFTCIRSKNLEFPDQIDRRNAYVYLSGCNSLLHLLTRPNLFPAFHFTSGQNRKAVTPRYSSLRKSVQVGLCSSVAKDSWAVSLASNEILLVLCSLRFSLFSLFSGSS</sequence>
<protein>
    <submittedName>
        <fullName evidence="1">Uncharacterized protein</fullName>
    </submittedName>
</protein>
<comment type="caution">
    <text evidence="1">The sequence shown here is derived from an EMBL/GenBank/DDBJ whole genome shotgun (WGS) entry which is preliminary data.</text>
</comment>
<reference evidence="1 2" key="1">
    <citation type="journal article" date="2021" name="Elife">
        <title>Chloroplast acquisition without the gene transfer in kleptoplastic sea slugs, Plakobranchus ocellatus.</title>
        <authorList>
            <person name="Maeda T."/>
            <person name="Takahashi S."/>
            <person name="Yoshida T."/>
            <person name="Shimamura S."/>
            <person name="Takaki Y."/>
            <person name="Nagai Y."/>
            <person name="Toyoda A."/>
            <person name="Suzuki Y."/>
            <person name="Arimoto A."/>
            <person name="Ishii H."/>
            <person name="Satoh N."/>
            <person name="Nishiyama T."/>
            <person name="Hasebe M."/>
            <person name="Maruyama T."/>
            <person name="Minagawa J."/>
            <person name="Obokata J."/>
            <person name="Shigenobu S."/>
        </authorList>
    </citation>
    <scope>NUCLEOTIDE SEQUENCE [LARGE SCALE GENOMIC DNA]</scope>
</reference>
<dbReference type="AlphaFoldDB" id="A0AAV4DDB6"/>
<proteinExistence type="predicted"/>
<accession>A0AAV4DDB6</accession>
<dbReference type="Proteomes" id="UP000735302">
    <property type="component" value="Unassembled WGS sequence"/>
</dbReference>